<dbReference type="PANTHER" id="PTHR30041">
    <property type="entry name" value="ARSENATE REDUCTASE"/>
    <property type="match status" value="1"/>
</dbReference>
<dbReference type="Pfam" id="PF03358">
    <property type="entry name" value="FMN_red"/>
    <property type="match status" value="1"/>
</dbReference>
<dbReference type="InterPro" id="IPR008254">
    <property type="entry name" value="Flavodoxin/NO_synth"/>
</dbReference>
<keyword evidence="1" id="KW-0560">Oxidoreductase</keyword>
<reference evidence="2" key="1">
    <citation type="submission" date="2020-11" db="EMBL/GenBank/DDBJ databases">
        <authorList>
            <person name="Tran Van P."/>
        </authorList>
    </citation>
    <scope>NUCLEOTIDE SEQUENCE</scope>
</reference>
<accession>A0A7R8WYZ2</accession>
<dbReference type="InterPro" id="IPR029039">
    <property type="entry name" value="Flavoprotein-like_sf"/>
</dbReference>
<evidence type="ECO:0000256" key="1">
    <source>
        <dbReference type="ARBA" id="ARBA00023002"/>
    </source>
</evidence>
<dbReference type="InterPro" id="IPR005025">
    <property type="entry name" value="FMN_Rdtase-like_dom"/>
</dbReference>
<dbReference type="AlphaFoldDB" id="A0A7R8WYZ2"/>
<protein>
    <submittedName>
        <fullName evidence="2">Uncharacterized protein</fullName>
    </submittedName>
</protein>
<gene>
    <name evidence="2" type="ORF">CTOB1V02_LOCUS15740</name>
</gene>
<dbReference type="PANTHER" id="PTHR30041:SF4">
    <property type="entry name" value="ARSENATE REDUCTASE"/>
    <property type="match status" value="1"/>
</dbReference>
<feature type="non-terminal residue" evidence="2">
    <location>
        <position position="1"/>
    </location>
</feature>
<dbReference type="NCBIfam" id="TIGR00014">
    <property type="entry name" value="arsC"/>
    <property type="match status" value="1"/>
</dbReference>
<dbReference type="SUPFAM" id="SSF52833">
    <property type="entry name" value="Thioredoxin-like"/>
    <property type="match status" value="1"/>
</dbReference>
<dbReference type="PROSITE" id="PS50902">
    <property type="entry name" value="FLAVODOXIN_LIKE"/>
    <property type="match status" value="1"/>
</dbReference>
<dbReference type="PROSITE" id="PS51353">
    <property type="entry name" value="ARSC"/>
    <property type="match status" value="1"/>
</dbReference>
<dbReference type="InterPro" id="IPR006660">
    <property type="entry name" value="Arsenate_reductase-like"/>
</dbReference>
<dbReference type="GO" id="GO:0008794">
    <property type="term" value="F:arsenate reductase (glutaredoxin) activity"/>
    <property type="evidence" value="ECO:0007669"/>
    <property type="project" value="InterPro"/>
</dbReference>
<dbReference type="InterPro" id="IPR036249">
    <property type="entry name" value="Thioredoxin-like_sf"/>
</dbReference>
<dbReference type="Gene3D" id="3.40.50.360">
    <property type="match status" value="1"/>
</dbReference>
<dbReference type="Pfam" id="PF03960">
    <property type="entry name" value="ArsC"/>
    <property type="match status" value="1"/>
</dbReference>
<dbReference type="SUPFAM" id="SSF52218">
    <property type="entry name" value="Flavoproteins"/>
    <property type="match status" value="1"/>
</dbReference>
<organism evidence="2">
    <name type="scientific">Cyprideis torosa</name>
    <dbReference type="NCBI Taxonomy" id="163714"/>
    <lineage>
        <taxon>Eukaryota</taxon>
        <taxon>Metazoa</taxon>
        <taxon>Ecdysozoa</taxon>
        <taxon>Arthropoda</taxon>
        <taxon>Crustacea</taxon>
        <taxon>Oligostraca</taxon>
        <taxon>Ostracoda</taxon>
        <taxon>Podocopa</taxon>
        <taxon>Podocopida</taxon>
        <taxon>Cytherocopina</taxon>
        <taxon>Cytheroidea</taxon>
        <taxon>Cytherideidae</taxon>
        <taxon>Cyprideis</taxon>
    </lineage>
</organism>
<dbReference type="OrthoDB" id="8299761at2759"/>
<evidence type="ECO:0000313" key="2">
    <source>
        <dbReference type="EMBL" id="CAD7237925.1"/>
    </source>
</evidence>
<dbReference type="EMBL" id="OB693728">
    <property type="protein sequence ID" value="CAD7237925.1"/>
    <property type="molecule type" value="Genomic_DNA"/>
</dbReference>
<dbReference type="InterPro" id="IPR006659">
    <property type="entry name" value="Arsenate_reductase"/>
</dbReference>
<sequence>MSETKQARIFHNPRCSKSRATLTLLEENSVATDIVEYLKTPPSEAELDEILTQLGLEPRDLMRKGEAEYKEAGLDNPDLDRKALIKGMVENPKVIERPIVLMNGKAVVGRPPENVLNLLRHGATAAMAKQVARGVNLAGGEAVLRVVPPVSPDHEASAPAVPDAGAPYVELHDMRECEGLILGSPGRFGNMAAPLKHFLEQTSDLWLGGTLRDKPAAAFTSTGSLH</sequence>
<name>A0A7R8WYZ2_9CRUS</name>
<dbReference type="GO" id="GO:0010181">
    <property type="term" value="F:FMN binding"/>
    <property type="evidence" value="ECO:0007669"/>
    <property type="project" value="InterPro"/>
</dbReference>
<dbReference type="CDD" id="cd03034">
    <property type="entry name" value="ArsC_ArsC"/>
    <property type="match status" value="1"/>
</dbReference>
<proteinExistence type="predicted"/>
<dbReference type="Gene3D" id="3.40.30.10">
    <property type="entry name" value="Glutaredoxin"/>
    <property type="match status" value="1"/>
</dbReference>